<dbReference type="RefSeq" id="WP_089051852.1">
    <property type="nucleotide sequence ID" value="NZ_FXTV01000006.1"/>
</dbReference>
<feature type="transmembrane region" description="Helical" evidence="5">
    <location>
        <begin position="73"/>
        <end position="91"/>
    </location>
</feature>
<dbReference type="GO" id="GO:0016020">
    <property type="term" value="C:membrane"/>
    <property type="evidence" value="ECO:0007669"/>
    <property type="project" value="UniProtKB-SubCell"/>
</dbReference>
<evidence type="ECO:0000256" key="1">
    <source>
        <dbReference type="ARBA" id="ARBA00004141"/>
    </source>
</evidence>
<dbReference type="AlphaFoldDB" id="A0A226GS56"/>
<evidence type="ECO:0000313" key="6">
    <source>
        <dbReference type="EMBL" id="OXA84291.1"/>
    </source>
</evidence>
<dbReference type="Proteomes" id="UP000198345">
    <property type="component" value="Unassembled WGS sequence"/>
</dbReference>
<evidence type="ECO:0000313" key="7">
    <source>
        <dbReference type="Proteomes" id="UP000198345"/>
    </source>
</evidence>
<name>A0A226GS56_9FLAO</name>
<keyword evidence="3 5" id="KW-1133">Transmembrane helix</keyword>
<dbReference type="EMBL" id="MUGW01000065">
    <property type="protein sequence ID" value="OXA84291.1"/>
    <property type="molecule type" value="Genomic_DNA"/>
</dbReference>
<sequence length="124" mass="13997">MKIATIIVRVLIGLLLLFASITFFFKLAPEPEATGNFKAFNMGLVASTYLLPLAKTIEFLCGLAFLTGRFVTLANILILPITINILFINYFLAPQGLPIAILLFAANLFLIYRYWDNYRSLFRV</sequence>
<feature type="transmembrane region" description="Helical" evidence="5">
    <location>
        <begin position="45"/>
        <end position="66"/>
    </location>
</feature>
<proteinExistence type="predicted"/>
<feature type="transmembrane region" description="Helical" evidence="5">
    <location>
        <begin position="7"/>
        <end position="25"/>
    </location>
</feature>
<reference evidence="6 7" key="1">
    <citation type="submission" date="2016-11" db="EMBL/GenBank/DDBJ databases">
        <title>Whole genomes of Flavobacteriaceae.</title>
        <authorList>
            <person name="Stine C."/>
            <person name="Li C."/>
            <person name="Tadesse D."/>
        </authorList>
    </citation>
    <scope>NUCLEOTIDE SEQUENCE [LARGE SCALE GENOMIC DNA]</scope>
    <source>
        <strain evidence="6 7">DSM 18292</strain>
    </source>
</reference>
<evidence type="ECO:0000256" key="4">
    <source>
        <dbReference type="ARBA" id="ARBA00023136"/>
    </source>
</evidence>
<comment type="subcellular location">
    <subcellularLocation>
        <location evidence="1">Membrane</location>
        <topology evidence="1">Multi-pass membrane protein</topology>
    </subcellularLocation>
</comment>
<dbReference type="Pfam" id="PF07681">
    <property type="entry name" value="DoxX"/>
    <property type="match status" value="1"/>
</dbReference>
<keyword evidence="7" id="KW-1185">Reference proteome</keyword>
<keyword evidence="2 5" id="KW-0812">Transmembrane</keyword>
<gene>
    <name evidence="6" type="ORF">B0A66_21235</name>
</gene>
<keyword evidence="4 5" id="KW-0472">Membrane</keyword>
<dbReference type="OrthoDB" id="8161897at2"/>
<evidence type="ECO:0000256" key="2">
    <source>
        <dbReference type="ARBA" id="ARBA00022692"/>
    </source>
</evidence>
<organism evidence="6 7">
    <name type="scientific">Flavobacterium hercynium</name>
    <dbReference type="NCBI Taxonomy" id="387094"/>
    <lineage>
        <taxon>Bacteria</taxon>
        <taxon>Pseudomonadati</taxon>
        <taxon>Bacteroidota</taxon>
        <taxon>Flavobacteriia</taxon>
        <taxon>Flavobacteriales</taxon>
        <taxon>Flavobacteriaceae</taxon>
        <taxon>Flavobacterium</taxon>
    </lineage>
</organism>
<evidence type="ECO:0000256" key="5">
    <source>
        <dbReference type="SAM" id="Phobius"/>
    </source>
</evidence>
<comment type="caution">
    <text evidence="6">The sequence shown here is derived from an EMBL/GenBank/DDBJ whole genome shotgun (WGS) entry which is preliminary data.</text>
</comment>
<evidence type="ECO:0000256" key="3">
    <source>
        <dbReference type="ARBA" id="ARBA00022989"/>
    </source>
</evidence>
<protein>
    <submittedName>
        <fullName evidence="6">DoxX family protein</fullName>
    </submittedName>
</protein>
<feature type="transmembrane region" description="Helical" evidence="5">
    <location>
        <begin position="97"/>
        <end position="115"/>
    </location>
</feature>
<dbReference type="InterPro" id="IPR032808">
    <property type="entry name" value="DoxX"/>
</dbReference>
<accession>A0A226GS56</accession>